<evidence type="ECO:0000313" key="9">
    <source>
        <dbReference type="Proteomes" id="UP000600865"/>
    </source>
</evidence>
<keyword evidence="4" id="KW-0812">Transmembrane</keyword>
<protein>
    <recommendedName>
        <fullName evidence="10">TonB-dependent receptor plug domain-containing protein</fullName>
    </recommendedName>
</protein>
<dbReference type="GO" id="GO:0015344">
    <property type="term" value="F:siderophore uptake transmembrane transporter activity"/>
    <property type="evidence" value="ECO:0007669"/>
    <property type="project" value="TreeGrafter"/>
</dbReference>
<gene>
    <name evidence="8" type="ORF">GCM10011309_13480</name>
</gene>
<name>A0A918KKL9_9PROT</name>
<keyword evidence="3" id="KW-1134">Transmembrane beta strand</keyword>
<keyword evidence="6" id="KW-0472">Membrane</keyword>
<dbReference type="Proteomes" id="UP000600865">
    <property type="component" value="Unassembled WGS sequence"/>
</dbReference>
<dbReference type="Gene3D" id="2.40.170.20">
    <property type="entry name" value="TonB-dependent receptor, beta-barrel domain"/>
    <property type="match status" value="1"/>
</dbReference>
<dbReference type="SUPFAM" id="SSF56935">
    <property type="entry name" value="Porins"/>
    <property type="match status" value="1"/>
</dbReference>
<sequence>MLTTTGLVSASLATAQTPLPVEATEPTSPQDTYTPDYFSQFQPQTAFDMVGRLPGFSLESDDGGRGFGQASLNILINGRRPSSKSQGPREILEQITAETVVRIEIVDGSTLDIPGLQGQVANVVVKAGELSGTWRYAARFRQRSQPQLLEGGISLTGRRGDLGFTAQVEMGQFILDEVGVENFSDADGTIFEERTERLTLSDQRPNASLNLAWTPSAGPLTGHVANLNLSGQLFNRDQSNRETFIARAPQGRTGSSFVTGGEDEYNYEIGADYAVPVGAGQFKMIGLYRYEDSDFPTRFTFAQDGETPFRQTIFRDDRESETILRGEYNVAPATDHTLQFSGEYALNTLKSDTVFTRSGRDDAFDSVEVEENRFEGFLTHGWTISDAFNLQTSIGAEYSEIDVLSIDAEPQDFIRPKGTVAASYVLNPEWTLRGSVERRVGQLGFGNFISTINVTDVNATEGNDSIVPDQRWVLEAEVQRHLAKGLSGTLTGSVQFLEDQIENIRFENGTIGPGNLDGGRSVSLEADVTWVLDELVTPGLRVEFNGAWIESELDDPITGEQRPFSGDTNWFYDLEVRYDLPGTPWAFEGEIERSVLYPSYRVDEIAQNRFIRPEVELKVIHKDFLGIQWTVGMQNMLDFRFKRERQVFNDDRLGTIRREENFTRRRGRRLIIELTDTF</sequence>
<dbReference type="AlphaFoldDB" id="A0A918KKL9"/>
<organism evidence="8 9">
    <name type="scientific">Litorimonas cladophorae</name>
    <dbReference type="NCBI Taxonomy" id="1220491"/>
    <lineage>
        <taxon>Bacteria</taxon>
        <taxon>Pseudomonadati</taxon>
        <taxon>Pseudomonadota</taxon>
        <taxon>Alphaproteobacteria</taxon>
        <taxon>Maricaulales</taxon>
        <taxon>Robiginitomaculaceae</taxon>
    </lineage>
</organism>
<dbReference type="Gene3D" id="2.170.130.10">
    <property type="entry name" value="TonB-dependent receptor, plug domain"/>
    <property type="match status" value="1"/>
</dbReference>
<proteinExistence type="predicted"/>
<keyword evidence="2" id="KW-0813">Transport</keyword>
<comment type="subcellular location">
    <subcellularLocation>
        <location evidence="1">Cell outer membrane</location>
        <topology evidence="1">Multi-pass membrane protein</topology>
    </subcellularLocation>
</comment>
<dbReference type="PANTHER" id="PTHR30069:SF29">
    <property type="entry name" value="HEMOGLOBIN AND HEMOGLOBIN-HAPTOGLOBIN-BINDING PROTEIN 1-RELATED"/>
    <property type="match status" value="1"/>
</dbReference>
<dbReference type="EMBL" id="BMYV01000001">
    <property type="protein sequence ID" value="GGX64581.1"/>
    <property type="molecule type" value="Genomic_DNA"/>
</dbReference>
<accession>A0A918KKL9</accession>
<dbReference type="InterPro" id="IPR039426">
    <property type="entry name" value="TonB-dep_rcpt-like"/>
</dbReference>
<keyword evidence="7" id="KW-0998">Cell outer membrane</keyword>
<evidence type="ECO:0000256" key="2">
    <source>
        <dbReference type="ARBA" id="ARBA00022448"/>
    </source>
</evidence>
<evidence type="ECO:0000256" key="3">
    <source>
        <dbReference type="ARBA" id="ARBA00022452"/>
    </source>
</evidence>
<comment type="caution">
    <text evidence="8">The sequence shown here is derived from an EMBL/GenBank/DDBJ whole genome shotgun (WGS) entry which is preliminary data.</text>
</comment>
<evidence type="ECO:0000313" key="8">
    <source>
        <dbReference type="EMBL" id="GGX64581.1"/>
    </source>
</evidence>
<reference evidence="8 9" key="1">
    <citation type="journal article" date="2014" name="Int. J. Syst. Evol. Microbiol.">
        <title>Complete genome sequence of Corynebacterium casei LMG S-19264T (=DSM 44701T), isolated from a smear-ripened cheese.</title>
        <authorList>
            <consortium name="US DOE Joint Genome Institute (JGI-PGF)"/>
            <person name="Walter F."/>
            <person name="Albersmeier A."/>
            <person name="Kalinowski J."/>
            <person name="Ruckert C."/>
        </authorList>
    </citation>
    <scope>NUCLEOTIDE SEQUENCE [LARGE SCALE GENOMIC DNA]</scope>
    <source>
        <strain evidence="8 9">KCTC 23968</strain>
    </source>
</reference>
<keyword evidence="9" id="KW-1185">Reference proteome</keyword>
<dbReference type="GO" id="GO:0009279">
    <property type="term" value="C:cell outer membrane"/>
    <property type="evidence" value="ECO:0007669"/>
    <property type="project" value="UniProtKB-SubCell"/>
</dbReference>
<dbReference type="InterPro" id="IPR036942">
    <property type="entry name" value="Beta-barrel_TonB_sf"/>
</dbReference>
<keyword evidence="5" id="KW-0732">Signal</keyword>
<dbReference type="PANTHER" id="PTHR30069">
    <property type="entry name" value="TONB-DEPENDENT OUTER MEMBRANE RECEPTOR"/>
    <property type="match status" value="1"/>
</dbReference>
<evidence type="ECO:0000256" key="7">
    <source>
        <dbReference type="ARBA" id="ARBA00023237"/>
    </source>
</evidence>
<evidence type="ECO:0000256" key="4">
    <source>
        <dbReference type="ARBA" id="ARBA00022692"/>
    </source>
</evidence>
<evidence type="ECO:0000256" key="6">
    <source>
        <dbReference type="ARBA" id="ARBA00023136"/>
    </source>
</evidence>
<evidence type="ECO:0008006" key="10">
    <source>
        <dbReference type="Google" id="ProtNLM"/>
    </source>
</evidence>
<evidence type="ECO:0000256" key="5">
    <source>
        <dbReference type="ARBA" id="ARBA00022729"/>
    </source>
</evidence>
<dbReference type="InterPro" id="IPR037066">
    <property type="entry name" value="Plug_dom_sf"/>
</dbReference>
<dbReference type="GO" id="GO:0044718">
    <property type="term" value="P:siderophore transmembrane transport"/>
    <property type="evidence" value="ECO:0007669"/>
    <property type="project" value="TreeGrafter"/>
</dbReference>
<evidence type="ECO:0000256" key="1">
    <source>
        <dbReference type="ARBA" id="ARBA00004571"/>
    </source>
</evidence>